<dbReference type="AlphaFoldDB" id="I4CC68"/>
<accession>I4CC68</accession>
<organism evidence="2 3">
    <name type="scientific">Desulfomonile tiedjei (strain ATCC 49306 / DSM 6799 / DCB-1)</name>
    <dbReference type="NCBI Taxonomy" id="706587"/>
    <lineage>
        <taxon>Bacteria</taxon>
        <taxon>Pseudomonadati</taxon>
        <taxon>Thermodesulfobacteriota</taxon>
        <taxon>Desulfomonilia</taxon>
        <taxon>Desulfomonilales</taxon>
        <taxon>Desulfomonilaceae</taxon>
        <taxon>Desulfomonile</taxon>
    </lineage>
</organism>
<evidence type="ECO:0000313" key="2">
    <source>
        <dbReference type="EMBL" id="AFM27159.1"/>
    </source>
</evidence>
<proteinExistence type="predicted"/>
<reference evidence="3" key="1">
    <citation type="submission" date="2012-06" db="EMBL/GenBank/DDBJ databases">
        <title>Complete sequence of chromosome of Desulfomonile tiedjei DSM 6799.</title>
        <authorList>
            <person name="Lucas S."/>
            <person name="Copeland A."/>
            <person name="Lapidus A."/>
            <person name="Glavina del Rio T."/>
            <person name="Dalin E."/>
            <person name="Tice H."/>
            <person name="Bruce D."/>
            <person name="Goodwin L."/>
            <person name="Pitluck S."/>
            <person name="Peters L."/>
            <person name="Ovchinnikova G."/>
            <person name="Zeytun A."/>
            <person name="Lu M."/>
            <person name="Kyrpides N."/>
            <person name="Mavromatis K."/>
            <person name="Ivanova N."/>
            <person name="Brettin T."/>
            <person name="Detter J.C."/>
            <person name="Han C."/>
            <person name="Larimer F."/>
            <person name="Land M."/>
            <person name="Hauser L."/>
            <person name="Markowitz V."/>
            <person name="Cheng J.-F."/>
            <person name="Hugenholtz P."/>
            <person name="Woyke T."/>
            <person name="Wu D."/>
            <person name="Spring S."/>
            <person name="Schroeder M."/>
            <person name="Brambilla E."/>
            <person name="Klenk H.-P."/>
            <person name="Eisen J.A."/>
        </authorList>
    </citation>
    <scope>NUCLEOTIDE SEQUENCE [LARGE SCALE GENOMIC DNA]</scope>
    <source>
        <strain evidence="3">ATCC 49306 / DSM 6799 / DCB-1</strain>
    </source>
</reference>
<protein>
    <recommendedName>
        <fullName evidence="4">Cell division protein ZapB</fullName>
    </recommendedName>
</protein>
<evidence type="ECO:0000313" key="3">
    <source>
        <dbReference type="Proteomes" id="UP000006055"/>
    </source>
</evidence>
<feature type="coiled-coil region" evidence="1">
    <location>
        <begin position="6"/>
        <end position="68"/>
    </location>
</feature>
<dbReference type="KEGG" id="dti:Desti_4530"/>
<sequence>MDSDKLALLEEKIMHLIEQNDQSKKEQERFGRELEKRDKRIGELDRTIKKLQKDHKAAKGKLDRIIEKLEAFT</sequence>
<evidence type="ECO:0000256" key="1">
    <source>
        <dbReference type="SAM" id="Coils"/>
    </source>
</evidence>
<dbReference type="EMBL" id="CP003360">
    <property type="protein sequence ID" value="AFM27159.1"/>
    <property type="molecule type" value="Genomic_DNA"/>
</dbReference>
<dbReference type="Proteomes" id="UP000006055">
    <property type="component" value="Chromosome"/>
</dbReference>
<evidence type="ECO:0008006" key="4">
    <source>
        <dbReference type="Google" id="ProtNLM"/>
    </source>
</evidence>
<gene>
    <name evidence="2" type="ordered locus">Desti_4530</name>
</gene>
<keyword evidence="1" id="KW-0175">Coiled coil</keyword>
<dbReference type="HOGENOM" id="CLU_2698684_0_0_7"/>
<dbReference type="RefSeq" id="WP_014812273.1">
    <property type="nucleotide sequence ID" value="NC_018025.1"/>
</dbReference>
<keyword evidence="3" id="KW-1185">Reference proteome</keyword>
<name>I4CC68_DESTA</name>